<evidence type="ECO:0000313" key="3">
    <source>
        <dbReference type="EMBL" id="CAG1841815.1"/>
    </source>
</evidence>
<accession>A0A804INC4</accession>
<name>A0A804INC4_MUSAM</name>
<dbReference type="InParanoid" id="A0A804INC4"/>
<dbReference type="EMBL" id="HG996469">
    <property type="protein sequence ID" value="CAG1841815.1"/>
    <property type="molecule type" value="Genomic_DNA"/>
</dbReference>
<dbReference type="Proteomes" id="UP000012960">
    <property type="component" value="Unplaced"/>
</dbReference>
<proteinExistence type="predicted"/>
<dbReference type="CDD" id="cd00293">
    <property type="entry name" value="USP-like"/>
    <property type="match status" value="1"/>
</dbReference>
<evidence type="ECO:0000313" key="4">
    <source>
        <dbReference type="EnsemblPlants" id="Ma04_p10790.1"/>
    </source>
</evidence>
<organism evidence="4 5">
    <name type="scientific">Musa acuminata subsp. malaccensis</name>
    <name type="common">Wild banana</name>
    <name type="synonym">Musa malaccensis</name>
    <dbReference type="NCBI Taxonomy" id="214687"/>
    <lineage>
        <taxon>Eukaryota</taxon>
        <taxon>Viridiplantae</taxon>
        <taxon>Streptophyta</taxon>
        <taxon>Embryophyta</taxon>
        <taxon>Tracheophyta</taxon>
        <taxon>Spermatophyta</taxon>
        <taxon>Magnoliopsida</taxon>
        <taxon>Liliopsida</taxon>
        <taxon>Zingiberales</taxon>
        <taxon>Musaceae</taxon>
        <taxon>Musa</taxon>
    </lineage>
</organism>
<protein>
    <submittedName>
        <fullName evidence="3">(wild Malaysian banana) hypothetical protein</fullName>
    </submittedName>
</protein>
<sequence>MKGVREKGRGAWPSEVTPTPGQAQSCTIPQPHSSSFPFFLLRLFLHQQQQQQQTAMGRSSTRLPSFCLNRMSPGVRVRSPPLEPKPPPSPESGQLHHHGNAKQPGDGAEEEALLGRRIMIVVDSSPESKTALRWALSHSVQSNDSIVLVDVVRPPKHGEQSGKERDPKIYELLHSMRSVCHARKPEVQVELSLVEATERGPAIVEEVRKQDASLLIMGQKKRSLTWRLVMMWAGRKVGGSVADYCVQNATCMAMAVRRKSRRGGGGYLITTKRHKDFWLLA</sequence>
<gene>
    <name evidence="3" type="ORF">GSMUA_116100.1</name>
</gene>
<dbReference type="SUPFAM" id="SSF52402">
    <property type="entry name" value="Adenine nucleotide alpha hydrolases-like"/>
    <property type="match status" value="1"/>
</dbReference>
<reference evidence="4" key="2">
    <citation type="submission" date="2021-05" db="UniProtKB">
        <authorList>
            <consortium name="EnsemblPlants"/>
        </authorList>
    </citation>
    <scope>IDENTIFICATION</scope>
    <source>
        <strain evidence="4">subsp. malaccensis</strain>
    </source>
</reference>
<keyword evidence="5" id="KW-1185">Reference proteome</keyword>
<feature type="region of interest" description="Disordered" evidence="1">
    <location>
        <begin position="51"/>
        <end position="107"/>
    </location>
</feature>
<feature type="compositionally biased region" description="Polar residues" evidence="1">
    <location>
        <begin position="16"/>
        <end position="28"/>
    </location>
</feature>
<dbReference type="Gramene" id="Ma04_t10790.1">
    <property type="protein sequence ID" value="Ma04_p10790.1"/>
    <property type="gene ID" value="Ma04_g10790"/>
</dbReference>
<dbReference type="PANTHER" id="PTHR47000:SF1">
    <property type="entry name" value="ADENINE NUCLEOTIDE ALPHA HYDROLASES-LIKE SUPERFAMILY PROTEIN"/>
    <property type="match status" value="1"/>
</dbReference>
<feature type="region of interest" description="Disordered" evidence="1">
    <location>
        <begin position="1"/>
        <end position="29"/>
    </location>
</feature>
<feature type="compositionally biased region" description="Pro residues" evidence="1">
    <location>
        <begin position="81"/>
        <end position="90"/>
    </location>
</feature>
<evidence type="ECO:0000256" key="1">
    <source>
        <dbReference type="SAM" id="MobiDB-lite"/>
    </source>
</evidence>
<dbReference type="AlphaFoldDB" id="A0A804INC4"/>
<feature type="compositionally biased region" description="Polar residues" evidence="1">
    <location>
        <begin position="54"/>
        <end position="63"/>
    </location>
</feature>
<dbReference type="Gene3D" id="3.40.50.620">
    <property type="entry name" value="HUPs"/>
    <property type="match status" value="1"/>
</dbReference>
<dbReference type="InterPro" id="IPR006016">
    <property type="entry name" value="UspA"/>
</dbReference>
<dbReference type="FunCoup" id="A0A804INC4">
    <property type="interactions" value="4157"/>
</dbReference>
<dbReference type="Pfam" id="PF00582">
    <property type="entry name" value="Usp"/>
    <property type="match status" value="1"/>
</dbReference>
<feature type="domain" description="UspA" evidence="2">
    <location>
        <begin position="116"/>
        <end position="257"/>
    </location>
</feature>
<dbReference type="PANTHER" id="PTHR47000">
    <property type="entry name" value="ADENINE NUCLEOTIDE ALPHA HYDROLASES-LIKE SUPERFAMILY PROTEIN"/>
    <property type="match status" value="1"/>
</dbReference>
<dbReference type="EnsemblPlants" id="Ma04_t10790.1">
    <property type="protein sequence ID" value="Ma04_p10790.1"/>
    <property type="gene ID" value="Ma04_g10790"/>
</dbReference>
<dbReference type="OMA" id="AEYCVQN"/>
<dbReference type="InterPro" id="IPR014729">
    <property type="entry name" value="Rossmann-like_a/b/a_fold"/>
</dbReference>
<reference evidence="3" key="1">
    <citation type="submission" date="2021-03" db="EMBL/GenBank/DDBJ databases">
        <authorList>
            <consortium name="Genoscope - CEA"/>
            <person name="William W."/>
        </authorList>
    </citation>
    <scope>NUCLEOTIDE SEQUENCE</scope>
    <source>
        <strain evidence="3">Doubled-haploid Pahang</strain>
    </source>
</reference>
<dbReference type="OrthoDB" id="1667873at2759"/>
<evidence type="ECO:0000259" key="2">
    <source>
        <dbReference type="Pfam" id="PF00582"/>
    </source>
</evidence>
<evidence type="ECO:0000313" key="5">
    <source>
        <dbReference type="Proteomes" id="UP000012960"/>
    </source>
</evidence>